<evidence type="ECO:0000313" key="7">
    <source>
        <dbReference type="EMBL" id="MFC4291228.1"/>
    </source>
</evidence>
<feature type="domain" description="Bacterial surface antigen (D15)" evidence="6">
    <location>
        <begin position="437"/>
        <end position="745"/>
    </location>
</feature>
<keyword evidence="2" id="KW-1134">Transmembrane beta strand</keyword>
<evidence type="ECO:0000259" key="6">
    <source>
        <dbReference type="Pfam" id="PF01103"/>
    </source>
</evidence>
<keyword evidence="5" id="KW-0812">Transmembrane</keyword>
<feature type="compositionally biased region" description="Acidic residues" evidence="4">
    <location>
        <begin position="644"/>
        <end position="653"/>
    </location>
</feature>
<gene>
    <name evidence="7" type="ORF">ACFOWX_02245</name>
</gene>
<comment type="caution">
    <text evidence="7">The sequence shown here is derived from an EMBL/GenBank/DDBJ whole genome shotgun (WGS) entry which is preliminary data.</text>
</comment>
<evidence type="ECO:0000256" key="5">
    <source>
        <dbReference type="SAM" id="Phobius"/>
    </source>
</evidence>
<dbReference type="RefSeq" id="WP_381420856.1">
    <property type="nucleotide sequence ID" value="NZ_JBHSDH010000010.1"/>
</dbReference>
<dbReference type="Gene3D" id="2.40.160.50">
    <property type="entry name" value="membrane protein fhac: a member of the omp85/tpsb transporter family"/>
    <property type="match status" value="1"/>
</dbReference>
<dbReference type="InterPro" id="IPR039910">
    <property type="entry name" value="D15-like"/>
</dbReference>
<evidence type="ECO:0000313" key="8">
    <source>
        <dbReference type="Proteomes" id="UP001595887"/>
    </source>
</evidence>
<dbReference type="InterPro" id="IPR000184">
    <property type="entry name" value="Bac_surfAg_D15"/>
</dbReference>
<dbReference type="PANTHER" id="PTHR12815">
    <property type="entry name" value="SORTING AND ASSEMBLY MACHINERY SAMM50 PROTEIN FAMILY MEMBER"/>
    <property type="match status" value="1"/>
</dbReference>
<keyword evidence="5" id="KW-1133">Transmembrane helix</keyword>
<dbReference type="Proteomes" id="UP001595887">
    <property type="component" value="Unassembled WGS sequence"/>
</dbReference>
<sequence length="745" mass="81736">MIIRNYASKHSVYWLFRTSVGIAALSFPQMLLAQTQNDNEPILSDEEFESEIPELDPSDKTPLETIEEWEQQQQDNDRTEQEREDTEPQLPAFEDRDPNELLPDPPVNDPELDEPLPSITDFDAEPPPQPTEAAEDEAASLRYSYRLEGLDGDGVEAEDDRAALRSVKDRFDGLSALAEGDGKAANAAMVAARLREDQQLLIDLLQSEGFYDAATRAATEEKGDEAKQLTAVLTAIPGPRYRLGIIDFDAPPVEPVNLITRNFIPKAGDPIVAEQILAAEANISVALPNYGYPFAKVGQRDILLDPDTQTGDYTLPVDTGPRSYFGKIITSGDKPVFGSEHIERLRRFKPGELYDARKLDDLRAALVSTGLLSTISVEAVNSDETAPDGTAYADLLVRQEAGPARTIAGSLGYATGQGFRAEASWTHRNLFPPEGALTLSAVAGTQEQALGVTFRRSNAGKRDRAAELSLAAQRSDLEAFRAESIRLAGRISRESTPIWQKRWTYSYGFELLGSRERELDVDTLGLVTDNYLIFALPGQLGYDRSNSLLDPTKGYRLNLRLSPEVSLGSGQQIYARTVAEAASYVPLMDNFVFASRLRVGSILGAKRANITPSRRYYGGGGGSVRGFGFQELGPRAEFANPDFDPNDPDEEDSPTLSQPIGGRSLVEASAEARYRFGSYGVVAFVDAGQVYTQSTPQFDDWRFGVGIGGRFYTNFGPVRLDIATPINRRPGESRVSVYVSIGQAF</sequence>
<evidence type="ECO:0000256" key="3">
    <source>
        <dbReference type="ARBA" id="ARBA00023136"/>
    </source>
</evidence>
<dbReference type="Gene3D" id="3.10.20.310">
    <property type="entry name" value="membrane protein fhac"/>
    <property type="match status" value="1"/>
</dbReference>
<feature type="region of interest" description="Disordered" evidence="4">
    <location>
        <begin position="639"/>
        <end position="661"/>
    </location>
</feature>
<organism evidence="7 8">
    <name type="scientific">Sphingorhabdus arenilitoris</name>
    <dbReference type="NCBI Taxonomy" id="1490041"/>
    <lineage>
        <taxon>Bacteria</taxon>
        <taxon>Pseudomonadati</taxon>
        <taxon>Pseudomonadota</taxon>
        <taxon>Alphaproteobacteria</taxon>
        <taxon>Sphingomonadales</taxon>
        <taxon>Sphingomonadaceae</taxon>
        <taxon>Sphingorhabdus</taxon>
    </lineage>
</organism>
<evidence type="ECO:0000256" key="1">
    <source>
        <dbReference type="ARBA" id="ARBA00004370"/>
    </source>
</evidence>
<feature type="compositionally biased region" description="Acidic residues" evidence="4">
    <location>
        <begin position="45"/>
        <end position="56"/>
    </location>
</feature>
<evidence type="ECO:0000256" key="4">
    <source>
        <dbReference type="SAM" id="MobiDB-lite"/>
    </source>
</evidence>
<dbReference type="EMBL" id="JBHSDH010000010">
    <property type="protein sequence ID" value="MFC4291228.1"/>
    <property type="molecule type" value="Genomic_DNA"/>
</dbReference>
<feature type="region of interest" description="Disordered" evidence="4">
    <location>
        <begin position="45"/>
        <end position="137"/>
    </location>
</feature>
<comment type="subcellular location">
    <subcellularLocation>
        <location evidence="1">Membrane</location>
    </subcellularLocation>
</comment>
<keyword evidence="8" id="KW-1185">Reference proteome</keyword>
<evidence type="ECO:0000256" key="2">
    <source>
        <dbReference type="ARBA" id="ARBA00022452"/>
    </source>
</evidence>
<dbReference type="Pfam" id="PF01103">
    <property type="entry name" value="Omp85"/>
    <property type="match status" value="1"/>
</dbReference>
<reference evidence="8" key="1">
    <citation type="journal article" date="2019" name="Int. J. Syst. Evol. Microbiol.">
        <title>The Global Catalogue of Microorganisms (GCM) 10K type strain sequencing project: providing services to taxonomists for standard genome sequencing and annotation.</title>
        <authorList>
            <consortium name="The Broad Institute Genomics Platform"/>
            <consortium name="The Broad Institute Genome Sequencing Center for Infectious Disease"/>
            <person name="Wu L."/>
            <person name="Ma J."/>
        </authorList>
    </citation>
    <scope>NUCLEOTIDE SEQUENCE [LARGE SCALE GENOMIC DNA]</scope>
    <source>
        <strain evidence="8">CECT 8531</strain>
    </source>
</reference>
<accession>A0ABV8RCT5</accession>
<dbReference type="PANTHER" id="PTHR12815:SF42">
    <property type="entry name" value="BACTERIAL SURFACE ANTIGEN (D15) DOMAIN-CONTAINING PROTEIN"/>
    <property type="match status" value="1"/>
</dbReference>
<keyword evidence="3 5" id="KW-0472">Membrane</keyword>
<proteinExistence type="predicted"/>
<protein>
    <submittedName>
        <fullName evidence="7">Autotransporter assembly complex family protein</fullName>
    </submittedName>
</protein>
<name>A0ABV8RCT5_9SPHN</name>
<feature type="transmembrane region" description="Helical" evidence="5">
    <location>
        <begin position="12"/>
        <end position="32"/>
    </location>
</feature>